<dbReference type="Pfam" id="PF07857">
    <property type="entry name" value="TMEM144"/>
    <property type="match status" value="1"/>
</dbReference>
<accession>A0AAD3D791</accession>
<feature type="transmembrane region" description="Helical" evidence="7">
    <location>
        <begin position="233"/>
        <end position="253"/>
    </location>
</feature>
<evidence type="ECO:0000256" key="7">
    <source>
        <dbReference type="SAM" id="Phobius"/>
    </source>
</evidence>
<keyword evidence="3 7" id="KW-0812">Transmembrane</keyword>
<comment type="caution">
    <text evidence="8">The sequence shown here is derived from an EMBL/GenBank/DDBJ whole genome shotgun (WGS) entry which is preliminary data.</text>
</comment>
<dbReference type="GO" id="GO:0016020">
    <property type="term" value="C:membrane"/>
    <property type="evidence" value="ECO:0007669"/>
    <property type="project" value="UniProtKB-SubCell"/>
</dbReference>
<evidence type="ECO:0000256" key="2">
    <source>
        <dbReference type="ARBA" id="ARBA00005731"/>
    </source>
</evidence>
<sequence>MGLQSLDSCGNGCGLIAAFVGMIGFGSFGAPLKCKAIDMCSPDPFVLQTYKSIMCFVTSWVVLFLGVDFEYTNWGIVSGILWVSGGVCGIFGIRNAGLAVSVGTWSCITVLISFSWGIFFFDEQVNSIWSTAFGVMMLVLGFIGMAYFSSGSNSGSSDAIGSEQTLELSTDLNEPLLNADSEDIENGDQHSSNTATNNENEQTQDGQTLENASRKQDDENTIIFLGIKWERRLLGLIGAACDGLLGGSNLIPMKLAPKIDRGIDYVISFGVGAAIATLLGWLLYFLVNSYKTKSFHDGYKALPSLHVDKILLPGVLSGTLWSIGNVSQILSVTFLGESIGMSIVQSQMIVSGLLGIILFHEIKGKKDIACWVLSAVVTFMGIVLLSKEHKS</sequence>
<dbReference type="Proteomes" id="UP001054902">
    <property type="component" value="Unassembled WGS sequence"/>
</dbReference>
<feature type="transmembrane region" description="Helical" evidence="7">
    <location>
        <begin position="339"/>
        <end position="359"/>
    </location>
</feature>
<evidence type="ECO:0000313" key="8">
    <source>
        <dbReference type="EMBL" id="GFH59138.1"/>
    </source>
</evidence>
<reference evidence="8 9" key="1">
    <citation type="journal article" date="2021" name="Sci. Rep.">
        <title>The genome of the diatom Chaetoceros tenuissimus carries an ancient integrated fragment of an extant virus.</title>
        <authorList>
            <person name="Hongo Y."/>
            <person name="Kimura K."/>
            <person name="Takaki Y."/>
            <person name="Yoshida Y."/>
            <person name="Baba S."/>
            <person name="Kobayashi G."/>
            <person name="Nagasaki K."/>
            <person name="Hano T."/>
            <person name="Tomaru Y."/>
        </authorList>
    </citation>
    <scope>NUCLEOTIDE SEQUENCE [LARGE SCALE GENOMIC DNA]</scope>
    <source>
        <strain evidence="8 9">NIES-3715</strain>
    </source>
</reference>
<comment type="subcellular location">
    <subcellularLocation>
        <location evidence="1">Membrane</location>
        <topology evidence="1">Multi-pass membrane protein</topology>
    </subcellularLocation>
</comment>
<keyword evidence="9" id="KW-1185">Reference proteome</keyword>
<dbReference type="InterPro" id="IPR012435">
    <property type="entry name" value="TMEM144"/>
</dbReference>
<comment type="similarity">
    <text evidence="2">Belongs to the TMEM144 family.</text>
</comment>
<feature type="transmembrane region" description="Helical" evidence="7">
    <location>
        <begin position="127"/>
        <end position="148"/>
    </location>
</feature>
<evidence type="ECO:0000256" key="3">
    <source>
        <dbReference type="ARBA" id="ARBA00022692"/>
    </source>
</evidence>
<protein>
    <submittedName>
        <fullName evidence="8">Uncharacterized protein</fullName>
    </submittedName>
</protein>
<dbReference type="PANTHER" id="PTHR16119">
    <property type="entry name" value="TRANSMEMBRANE PROTEIN 144"/>
    <property type="match status" value="1"/>
</dbReference>
<dbReference type="EMBL" id="BLLK01000062">
    <property type="protein sequence ID" value="GFH59138.1"/>
    <property type="molecule type" value="Genomic_DNA"/>
</dbReference>
<evidence type="ECO:0000256" key="4">
    <source>
        <dbReference type="ARBA" id="ARBA00022989"/>
    </source>
</evidence>
<evidence type="ECO:0000256" key="1">
    <source>
        <dbReference type="ARBA" id="ARBA00004141"/>
    </source>
</evidence>
<name>A0AAD3D791_9STRA</name>
<feature type="transmembrane region" description="Helical" evidence="7">
    <location>
        <begin position="98"/>
        <end position="121"/>
    </location>
</feature>
<feature type="transmembrane region" description="Helical" evidence="7">
    <location>
        <begin position="44"/>
        <end position="65"/>
    </location>
</feature>
<evidence type="ECO:0000256" key="6">
    <source>
        <dbReference type="SAM" id="MobiDB-lite"/>
    </source>
</evidence>
<gene>
    <name evidence="8" type="ORF">CTEN210_15614</name>
</gene>
<feature type="compositionally biased region" description="Low complexity" evidence="6">
    <location>
        <begin position="193"/>
        <end position="204"/>
    </location>
</feature>
<feature type="transmembrane region" description="Helical" evidence="7">
    <location>
        <begin position="71"/>
        <end position="91"/>
    </location>
</feature>
<dbReference type="InterPro" id="IPR010651">
    <property type="entry name" value="Sugar_transport"/>
</dbReference>
<dbReference type="AlphaFoldDB" id="A0AAD3D791"/>
<evidence type="ECO:0000313" key="9">
    <source>
        <dbReference type="Proteomes" id="UP001054902"/>
    </source>
</evidence>
<proteinExistence type="inferred from homology"/>
<dbReference type="GO" id="GO:0015144">
    <property type="term" value="F:carbohydrate transmembrane transporter activity"/>
    <property type="evidence" value="ECO:0007669"/>
    <property type="project" value="InterPro"/>
</dbReference>
<evidence type="ECO:0000256" key="5">
    <source>
        <dbReference type="ARBA" id="ARBA00023136"/>
    </source>
</evidence>
<keyword evidence="4 7" id="KW-1133">Transmembrane helix</keyword>
<feature type="transmembrane region" description="Helical" evidence="7">
    <location>
        <begin position="265"/>
        <end position="287"/>
    </location>
</feature>
<dbReference type="PANTHER" id="PTHR16119:SF17">
    <property type="entry name" value="TRANSMEMBRANE PROTEIN 144"/>
    <property type="match status" value="1"/>
</dbReference>
<feature type="region of interest" description="Disordered" evidence="6">
    <location>
        <begin position="180"/>
        <end position="213"/>
    </location>
</feature>
<feature type="transmembrane region" description="Helical" evidence="7">
    <location>
        <begin position="12"/>
        <end position="32"/>
    </location>
</feature>
<organism evidence="8 9">
    <name type="scientific">Chaetoceros tenuissimus</name>
    <dbReference type="NCBI Taxonomy" id="426638"/>
    <lineage>
        <taxon>Eukaryota</taxon>
        <taxon>Sar</taxon>
        <taxon>Stramenopiles</taxon>
        <taxon>Ochrophyta</taxon>
        <taxon>Bacillariophyta</taxon>
        <taxon>Coscinodiscophyceae</taxon>
        <taxon>Chaetocerotophycidae</taxon>
        <taxon>Chaetocerotales</taxon>
        <taxon>Chaetocerotaceae</taxon>
        <taxon>Chaetoceros</taxon>
    </lineage>
</organism>
<keyword evidence="5 7" id="KW-0472">Membrane</keyword>
<feature type="transmembrane region" description="Helical" evidence="7">
    <location>
        <begin position="368"/>
        <end position="386"/>
    </location>
</feature>